<dbReference type="STRING" id="599839.J4GNE6"/>
<keyword evidence="3" id="KW-0256">Endoplasmic reticulum</keyword>
<evidence type="ECO:0000256" key="3">
    <source>
        <dbReference type="ARBA" id="ARBA00022824"/>
    </source>
</evidence>
<dbReference type="OrthoDB" id="202672at2759"/>
<dbReference type="HOGENOM" id="CLU_1396349_0_0_1"/>
<dbReference type="RefSeq" id="XP_012180538.1">
    <property type="nucleotide sequence ID" value="XM_012325148.1"/>
</dbReference>
<keyword evidence="2 7" id="KW-0812">Transmembrane</keyword>
<evidence type="ECO:0000256" key="5">
    <source>
        <dbReference type="ARBA" id="ARBA00023136"/>
    </source>
</evidence>
<evidence type="ECO:0000313" key="8">
    <source>
        <dbReference type="EMBL" id="CCM01255.1"/>
    </source>
</evidence>
<evidence type="ECO:0000256" key="7">
    <source>
        <dbReference type="SAM" id="Phobius"/>
    </source>
</evidence>
<dbReference type="Pfam" id="PF11779">
    <property type="entry name" value="SPT_ssu-like"/>
    <property type="match status" value="1"/>
</dbReference>
<feature type="transmembrane region" description="Helical" evidence="7">
    <location>
        <begin position="118"/>
        <end position="139"/>
    </location>
</feature>
<keyword evidence="9" id="KW-1185">Reference proteome</keyword>
<keyword evidence="4 7" id="KW-1133">Transmembrane helix</keyword>
<dbReference type="InParanoid" id="J4GNE6"/>
<proteinExistence type="predicted"/>
<gene>
    <name evidence="8" type="ORF">FIBRA_03304</name>
</gene>
<reference evidence="8 9" key="1">
    <citation type="journal article" date="2012" name="Appl. Environ. Microbiol.">
        <title>Short-read sequencing for genomic analysis of the brown rot fungus Fibroporia radiculosa.</title>
        <authorList>
            <person name="Tang J.D."/>
            <person name="Perkins A.D."/>
            <person name="Sonstegard T.S."/>
            <person name="Schroeder S.G."/>
            <person name="Burgess S.C."/>
            <person name="Diehl S.V."/>
        </authorList>
    </citation>
    <scope>NUCLEOTIDE SEQUENCE [LARGE SCALE GENOMIC DNA]</scope>
    <source>
        <strain evidence="8 9">TFFH 294</strain>
    </source>
</reference>
<dbReference type="GeneID" id="24096166"/>
<comment type="subcellular location">
    <subcellularLocation>
        <location evidence="1">Endoplasmic reticulum membrane</location>
        <topology evidence="1">Multi-pass membrane protein</topology>
    </subcellularLocation>
</comment>
<dbReference type="Proteomes" id="UP000006352">
    <property type="component" value="Unassembled WGS sequence"/>
</dbReference>
<evidence type="ECO:0000256" key="4">
    <source>
        <dbReference type="ARBA" id="ARBA00022989"/>
    </source>
</evidence>
<accession>J4GNE6</accession>
<keyword evidence="5 7" id="KW-0472">Membrane</keyword>
<dbReference type="GO" id="GO:0005789">
    <property type="term" value="C:endoplasmic reticulum membrane"/>
    <property type="evidence" value="ECO:0007669"/>
    <property type="project" value="UniProtKB-SubCell"/>
</dbReference>
<feature type="region of interest" description="Disordered" evidence="6">
    <location>
        <begin position="19"/>
        <end position="56"/>
    </location>
</feature>
<protein>
    <submittedName>
        <fullName evidence="8">Uncharacterized protein</fullName>
    </submittedName>
</protein>
<evidence type="ECO:0000256" key="6">
    <source>
        <dbReference type="SAM" id="MobiDB-lite"/>
    </source>
</evidence>
<sequence>MGSELSVARQHTPSVHYLEFTTTENSQRPASDTTLLPTADTASVDDPSSNHLPPSPPPLRIPMSLDEWKRQPTVSQVVFGLALPYKPPHGSFGAFLWRRRVWLETTFALSMMQPWEKVVVVCAASFFLALLLVGMYLYLPHHFVYLHGRALYYLWGHEASVGKSLHAAWTWSSSWRAVANWSNPAALSASLHEGL</sequence>
<name>J4GNE6_9APHY</name>
<evidence type="ECO:0000313" key="9">
    <source>
        <dbReference type="Proteomes" id="UP000006352"/>
    </source>
</evidence>
<evidence type="ECO:0000256" key="1">
    <source>
        <dbReference type="ARBA" id="ARBA00004477"/>
    </source>
</evidence>
<organism evidence="8 9">
    <name type="scientific">Fibroporia radiculosa</name>
    <dbReference type="NCBI Taxonomy" id="599839"/>
    <lineage>
        <taxon>Eukaryota</taxon>
        <taxon>Fungi</taxon>
        <taxon>Dikarya</taxon>
        <taxon>Basidiomycota</taxon>
        <taxon>Agaricomycotina</taxon>
        <taxon>Agaricomycetes</taxon>
        <taxon>Polyporales</taxon>
        <taxon>Fibroporiaceae</taxon>
        <taxon>Fibroporia</taxon>
    </lineage>
</organism>
<dbReference type="AlphaFoldDB" id="J4GNE6"/>
<feature type="compositionally biased region" description="Polar residues" evidence="6">
    <location>
        <begin position="20"/>
        <end position="36"/>
    </location>
</feature>
<evidence type="ECO:0000256" key="2">
    <source>
        <dbReference type="ARBA" id="ARBA00022692"/>
    </source>
</evidence>
<dbReference type="InterPro" id="IPR024512">
    <property type="entry name" value="Ser_palmitoyltrfase_ssu-like"/>
</dbReference>
<dbReference type="EMBL" id="HE797024">
    <property type="protein sequence ID" value="CCM01255.1"/>
    <property type="molecule type" value="Genomic_DNA"/>
</dbReference>